<proteinExistence type="predicted"/>
<dbReference type="EMBL" id="JACCBY010000004">
    <property type="protein sequence ID" value="NYD91001.1"/>
    <property type="molecule type" value="Genomic_DNA"/>
</dbReference>
<comment type="caution">
    <text evidence="1">The sequence shown here is derived from an EMBL/GenBank/DDBJ whole genome shotgun (WGS) entry which is preliminary data.</text>
</comment>
<reference evidence="1 2" key="2">
    <citation type="submission" date="2020-08" db="EMBL/GenBank/DDBJ databases">
        <title>The Agave Microbiome: Exploring the role of microbial communities in plant adaptations to desert environments.</title>
        <authorList>
            <person name="Partida-Martinez L.P."/>
        </authorList>
    </citation>
    <scope>NUCLEOTIDE SEQUENCE [LARGE SCALE GENOMIC DNA]</scope>
    <source>
        <strain evidence="1 2">AS2.3</strain>
    </source>
</reference>
<dbReference type="AlphaFoldDB" id="A0A7Y9FPB6"/>
<organism evidence="1 2">
    <name type="scientific">Sphingomonas melonis</name>
    <dbReference type="NCBI Taxonomy" id="152682"/>
    <lineage>
        <taxon>Bacteria</taxon>
        <taxon>Pseudomonadati</taxon>
        <taxon>Pseudomonadota</taxon>
        <taxon>Alphaproteobacteria</taxon>
        <taxon>Sphingomonadales</taxon>
        <taxon>Sphingomonadaceae</taxon>
        <taxon>Sphingomonas</taxon>
    </lineage>
</organism>
<keyword evidence="2" id="KW-1185">Reference proteome</keyword>
<dbReference type="Proteomes" id="UP000517753">
    <property type="component" value="Unassembled WGS sequence"/>
</dbReference>
<name>A0A7Y9FPB6_9SPHN</name>
<protein>
    <submittedName>
        <fullName evidence="1">Uncharacterized protein</fullName>
    </submittedName>
</protein>
<dbReference type="RefSeq" id="WP_179509462.1">
    <property type="nucleotide sequence ID" value="NZ_JACCBY010000004.1"/>
</dbReference>
<reference evidence="1 2" key="1">
    <citation type="submission" date="2020-07" db="EMBL/GenBank/DDBJ databases">
        <authorList>
            <person name="Partida-Martinez L."/>
            <person name="Huntemann M."/>
            <person name="Clum A."/>
            <person name="Wang J."/>
            <person name="Palaniappan K."/>
            <person name="Ritter S."/>
            <person name="Chen I.-M."/>
            <person name="Stamatis D."/>
            <person name="Reddy T."/>
            <person name="O'Malley R."/>
            <person name="Daum C."/>
            <person name="Shapiro N."/>
            <person name="Ivanova N."/>
            <person name="Kyrpides N."/>
            <person name="Woyke T."/>
        </authorList>
    </citation>
    <scope>NUCLEOTIDE SEQUENCE [LARGE SCALE GENOMIC DNA]</scope>
    <source>
        <strain evidence="1 2">AS2.3</strain>
    </source>
</reference>
<gene>
    <name evidence="1" type="ORF">HD841_002808</name>
</gene>
<evidence type="ECO:0000313" key="2">
    <source>
        <dbReference type="Proteomes" id="UP000517753"/>
    </source>
</evidence>
<sequence length="125" mass="13948">MNRNGIDAAGSAATTGAARADYDHVGRRLRTLEQCALYKRTLRLTCPRCGHVRVLDAVCLWWMFNRRGWDDGLPAVAARLCCAGCREQKATARPRVTVGREPPTGTPLPYPDEATWKKLVSRHRS</sequence>
<evidence type="ECO:0000313" key="1">
    <source>
        <dbReference type="EMBL" id="NYD91001.1"/>
    </source>
</evidence>
<accession>A0A7Y9FPB6</accession>